<sequence length="583" mass="63254">MSEPVKELDGASPLPQQQLSTISEQLEAANGVGQQQQRQEQEDVAKSLPEAADFETAIDAAGFGLFNILLLLVSVPSAMATVFETSTMSYILPSAECDLRLSLLDKGILNAITYAGMISSAIFWGYVADTKGRKKLLIFGFVADTVCVLGGAISQNVVQLMVFKYLGGFVISGPFAVLMSYLTELHGRQHRQRVMMVVGIMFSIATLCLPGLAMLILPEQWNIHIWGLSLHSWQVFLAISALPSILSSILLNFFPESPKFLMSQGRNKEAMQAFQLIYALNHHKARSAYPIKLLVNEVPEKRSSLKADVEHQLGKSKLNQNGLEVSGRVADKPQSSLRAGLAQLRPLFVKPYLGLSLSVYLLNFCVLLGQNTMRLWLPQLFASITEYEQLMVGQATVSDSSICRILEFSVNRTQQALLTGVQSDGVVRECTVNISAASYSNNLIVSFVGLFSYMVAGSLVNLVGVKRILSFGLFIAGCCGIGMYWSSSAASTVAIASLFVALGSISSTSVISASVSLFPTSLRTMIVSLEMMFGRLGSLLGNIFFPTLMNLGCIPPFLMIGLFMLSASVMAAFLPLKNKAALK</sequence>
<evidence type="ECO:0000256" key="6">
    <source>
        <dbReference type="SAM" id="MobiDB-lite"/>
    </source>
</evidence>
<dbReference type="AlphaFoldDB" id="A0A6J2TSP6"/>
<evidence type="ECO:0000256" key="5">
    <source>
        <dbReference type="ARBA" id="ARBA00023136"/>
    </source>
</evidence>
<feature type="transmembrane region" description="Helical" evidence="7">
    <location>
        <begin position="236"/>
        <end position="254"/>
    </location>
</feature>
<dbReference type="Gene3D" id="1.20.1250.20">
    <property type="entry name" value="MFS general substrate transporter like domains"/>
    <property type="match status" value="1"/>
</dbReference>
<dbReference type="RefSeq" id="XP_030378173.1">
    <property type="nucleotide sequence ID" value="XM_030522313.1"/>
</dbReference>
<feature type="transmembrane region" description="Helical" evidence="7">
    <location>
        <begin position="194"/>
        <end position="216"/>
    </location>
</feature>
<dbReference type="PANTHER" id="PTHR23511">
    <property type="entry name" value="SYNAPTIC VESICLE GLYCOPROTEIN 2"/>
    <property type="match status" value="1"/>
</dbReference>
<feature type="transmembrane region" description="Helical" evidence="7">
    <location>
        <begin position="557"/>
        <end position="576"/>
    </location>
</feature>
<feature type="region of interest" description="Disordered" evidence="6">
    <location>
        <begin position="25"/>
        <end position="45"/>
    </location>
</feature>
<dbReference type="SUPFAM" id="SSF103473">
    <property type="entry name" value="MFS general substrate transporter"/>
    <property type="match status" value="1"/>
</dbReference>
<accession>A0A6J2TSP6</accession>
<feature type="transmembrane region" description="Helical" evidence="7">
    <location>
        <begin position="165"/>
        <end position="182"/>
    </location>
</feature>
<organism evidence="9 10">
    <name type="scientific">Drosophila lebanonensis</name>
    <name type="common">Fruit fly</name>
    <name type="synonym">Scaptodrosophila lebanonensis</name>
    <dbReference type="NCBI Taxonomy" id="7225"/>
    <lineage>
        <taxon>Eukaryota</taxon>
        <taxon>Metazoa</taxon>
        <taxon>Ecdysozoa</taxon>
        <taxon>Arthropoda</taxon>
        <taxon>Hexapoda</taxon>
        <taxon>Insecta</taxon>
        <taxon>Pterygota</taxon>
        <taxon>Neoptera</taxon>
        <taxon>Endopterygota</taxon>
        <taxon>Diptera</taxon>
        <taxon>Brachycera</taxon>
        <taxon>Muscomorpha</taxon>
        <taxon>Ephydroidea</taxon>
        <taxon>Drosophilidae</taxon>
        <taxon>Scaptodrosophila</taxon>
    </lineage>
</organism>
<keyword evidence="2" id="KW-0813">Transport</keyword>
<evidence type="ECO:0000313" key="10">
    <source>
        <dbReference type="RefSeq" id="XP_030378173.1"/>
    </source>
</evidence>
<keyword evidence="5 7" id="KW-0472">Membrane</keyword>
<evidence type="ECO:0000256" key="2">
    <source>
        <dbReference type="ARBA" id="ARBA00022448"/>
    </source>
</evidence>
<feature type="transmembrane region" description="Helical" evidence="7">
    <location>
        <begin position="468"/>
        <end position="487"/>
    </location>
</feature>
<feature type="transmembrane region" description="Helical" evidence="7">
    <location>
        <begin position="108"/>
        <end position="127"/>
    </location>
</feature>
<evidence type="ECO:0000256" key="3">
    <source>
        <dbReference type="ARBA" id="ARBA00022692"/>
    </source>
</evidence>
<dbReference type="PANTHER" id="PTHR23511:SF36">
    <property type="entry name" value="EG:BACR7A4.13 PROTEIN-RELATED"/>
    <property type="match status" value="1"/>
</dbReference>
<keyword evidence="4 7" id="KW-1133">Transmembrane helix</keyword>
<feature type="transmembrane region" description="Helical" evidence="7">
    <location>
        <begin position="493"/>
        <end position="518"/>
    </location>
</feature>
<evidence type="ECO:0000259" key="8">
    <source>
        <dbReference type="PROSITE" id="PS50850"/>
    </source>
</evidence>
<dbReference type="InterPro" id="IPR036259">
    <property type="entry name" value="MFS_trans_sf"/>
</dbReference>
<feature type="transmembrane region" description="Helical" evidence="7">
    <location>
        <begin position="443"/>
        <end position="463"/>
    </location>
</feature>
<dbReference type="Proteomes" id="UP000504634">
    <property type="component" value="Unplaced"/>
</dbReference>
<dbReference type="GO" id="GO:0022857">
    <property type="term" value="F:transmembrane transporter activity"/>
    <property type="evidence" value="ECO:0007669"/>
    <property type="project" value="InterPro"/>
</dbReference>
<dbReference type="Pfam" id="PF07690">
    <property type="entry name" value="MFS_1"/>
    <property type="match status" value="1"/>
</dbReference>
<comment type="subcellular location">
    <subcellularLocation>
        <location evidence="1">Membrane</location>
        <topology evidence="1">Multi-pass membrane protein</topology>
    </subcellularLocation>
</comment>
<keyword evidence="9" id="KW-1185">Reference proteome</keyword>
<dbReference type="GeneID" id="115626832"/>
<evidence type="ECO:0000256" key="7">
    <source>
        <dbReference type="SAM" id="Phobius"/>
    </source>
</evidence>
<feature type="transmembrane region" description="Helical" evidence="7">
    <location>
        <begin position="63"/>
        <end position="83"/>
    </location>
</feature>
<gene>
    <name evidence="10" type="primary">LOC115626832</name>
</gene>
<protein>
    <submittedName>
        <fullName evidence="10">Synaptic vesicle glycoprotein 2B</fullName>
    </submittedName>
</protein>
<evidence type="ECO:0000256" key="4">
    <source>
        <dbReference type="ARBA" id="ARBA00022989"/>
    </source>
</evidence>
<dbReference type="PROSITE" id="PS50850">
    <property type="entry name" value="MFS"/>
    <property type="match status" value="1"/>
</dbReference>
<feature type="domain" description="Major facilitator superfamily (MFS) profile" evidence="8">
    <location>
        <begin position="70"/>
        <end position="579"/>
    </location>
</feature>
<feature type="transmembrane region" description="Helical" evidence="7">
    <location>
        <begin position="136"/>
        <end position="153"/>
    </location>
</feature>
<proteinExistence type="predicted"/>
<dbReference type="InterPro" id="IPR020846">
    <property type="entry name" value="MFS_dom"/>
</dbReference>
<dbReference type="OrthoDB" id="3936150at2759"/>
<reference evidence="10" key="1">
    <citation type="submission" date="2025-08" db="UniProtKB">
        <authorList>
            <consortium name="RefSeq"/>
        </authorList>
    </citation>
    <scope>IDENTIFICATION</scope>
    <source>
        <strain evidence="10">11010-0011.00</strain>
        <tissue evidence="10">Whole body</tissue>
    </source>
</reference>
<evidence type="ECO:0000256" key="1">
    <source>
        <dbReference type="ARBA" id="ARBA00004141"/>
    </source>
</evidence>
<keyword evidence="3 7" id="KW-0812">Transmembrane</keyword>
<dbReference type="GO" id="GO:0016020">
    <property type="term" value="C:membrane"/>
    <property type="evidence" value="ECO:0007669"/>
    <property type="project" value="UniProtKB-SubCell"/>
</dbReference>
<feature type="region of interest" description="Disordered" evidence="6">
    <location>
        <begin position="1"/>
        <end position="20"/>
    </location>
</feature>
<evidence type="ECO:0000313" key="9">
    <source>
        <dbReference type="Proteomes" id="UP000504634"/>
    </source>
</evidence>
<name>A0A6J2TSP6_DROLE</name>
<dbReference type="InterPro" id="IPR011701">
    <property type="entry name" value="MFS"/>
</dbReference>